<dbReference type="PANTHER" id="PTHR43133:SF53">
    <property type="entry name" value="ECF RNA POLYMERASE SIGMA-E FACTOR"/>
    <property type="match status" value="1"/>
</dbReference>
<dbReference type="OrthoDB" id="9780326at2"/>
<dbReference type="SUPFAM" id="SSF88946">
    <property type="entry name" value="Sigma2 domain of RNA polymerase sigma factors"/>
    <property type="match status" value="1"/>
</dbReference>
<dbReference type="InterPro" id="IPR014284">
    <property type="entry name" value="RNA_pol_sigma-70_dom"/>
</dbReference>
<keyword evidence="4" id="KW-0804">Transcription</keyword>
<dbReference type="RefSeq" id="WP_141197092.1">
    <property type="nucleotide sequence ID" value="NZ_CP041186.1"/>
</dbReference>
<dbReference type="InterPro" id="IPR013325">
    <property type="entry name" value="RNA_pol_sigma_r2"/>
</dbReference>
<name>A0A4Y6PQS4_PERCE</name>
<dbReference type="InterPro" id="IPR013324">
    <property type="entry name" value="RNA_pol_sigma_r3/r4-like"/>
</dbReference>
<dbReference type="EMBL" id="CP041186">
    <property type="protein sequence ID" value="QDG50600.1"/>
    <property type="molecule type" value="Genomic_DNA"/>
</dbReference>
<evidence type="ECO:0000256" key="4">
    <source>
        <dbReference type="ARBA" id="ARBA00023163"/>
    </source>
</evidence>
<dbReference type="NCBIfam" id="TIGR02937">
    <property type="entry name" value="sigma70-ECF"/>
    <property type="match status" value="1"/>
</dbReference>
<dbReference type="Pfam" id="PF08281">
    <property type="entry name" value="Sigma70_r4_2"/>
    <property type="match status" value="1"/>
</dbReference>
<evidence type="ECO:0000259" key="6">
    <source>
        <dbReference type="Pfam" id="PF08281"/>
    </source>
</evidence>
<dbReference type="Pfam" id="PF04542">
    <property type="entry name" value="Sigma70_r2"/>
    <property type="match status" value="1"/>
</dbReference>
<dbReference type="Proteomes" id="UP000315995">
    <property type="component" value="Chromosome"/>
</dbReference>
<keyword evidence="3" id="KW-0731">Sigma factor</keyword>
<dbReference type="GO" id="GO:0003677">
    <property type="term" value="F:DNA binding"/>
    <property type="evidence" value="ECO:0007669"/>
    <property type="project" value="InterPro"/>
</dbReference>
<dbReference type="AlphaFoldDB" id="A0A4Y6PQS4"/>
<dbReference type="PANTHER" id="PTHR43133">
    <property type="entry name" value="RNA POLYMERASE ECF-TYPE SIGMA FACTO"/>
    <property type="match status" value="1"/>
</dbReference>
<dbReference type="Gene3D" id="1.10.1740.10">
    <property type="match status" value="1"/>
</dbReference>
<evidence type="ECO:0000313" key="8">
    <source>
        <dbReference type="Proteomes" id="UP000315995"/>
    </source>
</evidence>
<protein>
    <submittedName>
        <fullName evidence="7">Sigma-70 family RNA polymerase sigma factor</fullName>
    </submittedName>
</protein>
<evidence type="ECO:0000259" key="5">
    <source>
        <dbReference type="Pfam" id="PF04542"/>
    </source>
</evidence>
<feature type="domain" description="RNA polymerase sigma factor 70 region 4 type 2" evidence="6">
    <location>
        <begin position="146"/>
        <end position="195"/>
    </location>
</feature>
<keyword evidence="2" id="KW-0805">Transcription regulation</keyword>
<dbReference type="InterPro" id="IPR013249">
    <property type="entry name" value="RNA_pol_sigma70_r4_t2"/>
</dbReference>
<dbReference type="InterPro" id="IPR036388">
    <property type="entry name" value="WH-like_DNA-bd_sf"/>
</dbReference>
<comment type="similarity">
    <text evidence="1">Belongs to the sigma-70 factor family. ECF subfamily.</text>
</comment>
<dbReference type="InterPro" id="IPR007627">
    <property type="entry name" value="RNA_pol_sigma70_r2"/>
</dbReference>
<keyword evidence="8" id="KW-1185">Reference proteome</keyword>
<accession>A0A4Y6PQS4</accession>
<dbReference type="Gene3D" id="1.10.10.10">
    <property type="entry name" value="Winged helix-like DNA-binding domain superfamily/Winged helix DNA-binding domain"/>
    <property type="match status" value="1"/>
</dbReference>
<reference evidence="7 8" key="1">
    <citation type="submission" date="2019-06" db="EMBL/GenBank/DDBJ databases">
        <title>Persicimonas caeni gen. nov., sp. nov., a predatory bacterium isolated from solar saltern.</title>
        <authorList>
            <person name="Wang S."/>
        </authorList>
    </citation>
    <scope>NUCLEOTIDE SEQUENCE [LARGE SCALE GENOMIC DNA]</scope>
    <source>
        <strain evidence="7 8">YN101</strain>
    </source>
</reference>
<dbReference type="GO" id="GO:0016987">
    <property type="term" value="F:sigma factor activity"/>
    <property type="evidence" value="ECO:0007669"/>
    <property type="project" value="UniProtKB-KW"/>
</dbReference>
<sequence length="208" mass="23934">MSSEMPPTERDLVARLRGGDEEAFGELIDRYHASMIRLARIFVDSEASAEEIVQETWLAVIDGIDRFEERSSLKTWIFSILTNQARRRAKQDARTRAWSSIFEVDMGEELSTEPERFDGSGHWKRPPTRWKLDPEERVIKQKLLEVVQGALEALPTSQRTVVWLRDVEGLSSDEVCRVLDISAANQRVLLHRGRVAVRKAVEAYQEKQ</sequence>
<proteinExistence type="inferred from homology"/>
<dbReference type="CDD" id="cd06171">
    <property type="entry name" value="Sigma70_r4"/>
    <property type="match status" value="1"/>
</dbReference>
<dbReference type="InterPro" id="IPR039425">
    <property type="entry name" value="RNA_pol_sigma-70-like"/>
</dbReference>
<dbReference type="GO" id="GO:0006352">
    <property type="term" value="P:DNA-templated transcription initiation"/>
    <property type="evidence" value="ECO:0007669"/>
    <property type="project" value="InterPro"/>
</dbReference>
<evidence type="ECO:0000256" key="3">
    <source>
        <dbReference type="ARBA" id="ARBA00023082"/>
    </source>
</evidence>
<evidence type="ECO:0000256" key="2">
    <source>
        <dbReference type="ARBA" id="ARBA00023015"/>
    </source>
</evidence>
<organism evidence="7 8">
    <name type="scientific">Persicimonas caeni</name>
    <dbReference type="NCBI Taxonomy" id="2292766"/>
    <lineage>
        <taxon>Bacteria</taxon>
        <taxon>Deltaproteobacteria</taxon>
        <taxon>Bradymonadales</taxon>
        <taxon>Bradymonadaceae</taxon>
        <taxon>Persicimonas</taxon>
    </lineage>
</organism>
<dbReference type="SUPFAM" id="SSF88659">
    <property type="entry name" value="Sigma3 and sigma4 domains of RNA polymerase sigma factors"/>
    <property type="match status" value="1"/>
</dbReference>
<accession>A0A5B8Y2H5</accession>
<evidence type="ECO:0000313" key="7">
    <source>
        <dbReference type="EMBL" id="QDG50600.1"/>
    </source>
</evidence>
<feature type="domain" description="RNA polymerase sigma-70 region 2" evidence="5">
    <location>
        <begin position="27"/>
        <end position="94"/>
    </location>
</feature>
<gene>
    <name evidence="7" type="ORF">FIV42_07600</name>
</gene>
<evidence type="ECO:0000256" key="1">
    <source>
        <dbReference type="ARBA" id="ARBA00010641"/>
    </source>
</evidence>